<evidence type="ECO:0000313" key="1">
    <source>
        <dbReference type="EMBL" id="KAF2706890.1"/>
    </source>
</evidence>
<dbReference type="Gene3D" id="3.40.50.150">
    <property type="entry name" value="Vaccinia Virus protein VP39"/>
    <property type="match status" value="1"/>
</dbReference>
<dbReference type="EMBL" id="MU005775">
    <property type="protein sequence ID" value="KAF2706890.1"/>
    <property type="molecule type" value="Genomic_DNA"/>
</dbReference>
<protein>
    <recommendedName>
        <fullName evidence="3">Methyltransferase type 11 domain-containing protein</fullName>
    </recommendedName>
</protein>
<organism evidence="1 2">
    <name type="scientific">Pleomassaria siparia CBS 279.74</name>
    <dbReference type="NCBI Taxonomy" id="1314801"/>
    <lineage>
        <taxon>Eukaryota</taxon>
        <taxon>Fungi</taxon>
        <taxon>Dikarya</taxon>
        <taxon>Ascomycota</taxon>
        <taxon>Pezizomycotina</taxon>
        <taxon>Dothideomycetes</taxon>
        <taxon>Pleosporomycetidae</taxon>
        <taxon>Pleosporales</taxon>
        <taxon>Pleomassariaceae</taxon>
        <taxon>Pleomassaria</taxon>
    </lineage>
</organism>
<evidence type="ECO:0000313" key="2">
    <source>
        <dbReference type="Proteomes" id="UP000799428"/>
    </source>
</evidence>
<dbReference type="InterPro" id="IPR029063">
    <property type="entry name" value="SAM-dependent_MTases_sf"/>
</dbReference>
<reference evidence="1" key="1">
    <citation type="journal article" date="2020" name="Stud. Mycol.">
        <title>101 Dothideomycetes genomes: a test case for predicting lifestyles and emergence of pathogens.</title>
        <authorList>
            <person name="Haridas S."/>
            <person name="Albert R."/>
            <person name="Binder M."/>
            <person name="Bloem J."/>
            <person name="Labutti K."/>
            <person name="Salamov A."/>
            <person name="Andreopoulos B."/>
            <person name="Baker S."/>
            <person name="Barry K."/>
            <person name="Bills G."/>
            <person name="Bluhm B."/>
            <person name="Cannon C."/>
            <person name="Castanera R."/>
            <person name="Culley D."/>
            <person name="Daum C."/>
            <person name="Ezra D."/>
            <person name="Gonzalez J."/>
            <person name="Henrissat B."/>
            <person name="Kuo A."/>
            <person name="Liang C."/>
            <person name="Lipzen A."/>
            <person name="Lutzoni F."/>
            <person name="Magnuson J."/>
            <person name="Mondo S."/>
            <person name="Nolan M."/>
            <person name="Ohm R."/>
            <person name="Pangilinan J."/>
            <person name="Park H.-J."/>
            <person name="Ramirez L."/>
            <person name="Alfaro M."/>
            <person name="Sun H."/>
            <person name="Tritt A."/>
            <person name="Yoshinaga Y."/>
            <person name="Zwiers L.-H."/>
            <person name="Turgeon B."/>
            <person name="Goodwin S."/>
            <person name="Spatafora J."/>
            <person name="Crous P."/>
            <person name="Grigoriev I."/>
        </authorList>
    </citation>
    <scope>NUCLEOTIDE SEQUENCE</scope>
    <source>
        <strain evidence="1">CBS 279.74</strain>
    </source>
</reference>
<sequence length="215" mass="24149">MNSRQKVHYLTTKPHRPMPLPGNVSYSVVPEPGTIPIPYLDQSFSHIRASNLPSLVRSSKLPELLGECYRLLAPGGMLEVRIMDAAPVRNTAGPLMRAWIEDRLSLNLGRLFRCSKPCMLVPGWISDAGFDLASNNTANGNQDMRLPCAYDQSTSNIDVELATLVGQALWKDVWGPFVDHIPGEPRWWWEDAEVMSECLQHQTVFECRSILAFKT</sequence>
<gene>
    <name evidence="1" type="ORF">K504DRAFT_459316</name>
</gene>
<accession>A0A6G1K2C5</accession>
<dbReference type="Proteomes" id="UP000799428">
    <property type="component" value="Unassembled WGS sequence"/>
</dbReference>
<dbReference type="OrthoDB" id="3902588at2759"/>
<evidence type="ECO:0008006" key="3">
    <source>
        <dbReference type="Google" id="ProtNLM"/>
    </source>
</evidence>
<dbReference type="AlphaFoldDB" id="A0A6G1K2C5"/>
<dbReference type="SUPFAM" id="SSF53335">
    <property type="entry name" value="S-adenosyl-L-methionine-dependent methyltransferases"/>
    <property type="match status" value="1"/>
</dbReference>
<keyword evidence="2" id="KW-1185">Reference proteome</keyword>
<name>A0A6G1K2C5_9PLEO</name>
<proteinExistence type="predicted"/>